<dbReference type="EMBL" id="JQAN02000006">
    <property type="protein sequence ID" value="PPD58775.1"/>
    <property type="molecule type" value="Genomic_DNA"/>
</dbReference>
<dbReference type="Gene3D" id="2.60.40.10">
    <property type="entry name" value="Immunoglobulins"/>
    <property type="match status" value="1"/>
</dbReference>
<evidence type="ECO:0008006" key="3">
    <source>
        <dbReference type="Google" id="ProtNLM"/>
    </source>
</evidence>
<protein>
    <recommendedName>
        <fullName evidence="3">IPT/TIG domain-containing protein</fullName>
    </recommendedName>
</protein>
<organism evidence="1 2">
    <name type="scientific">Dehalogenimonas etheniformans</name>
    <dbReference type="NCBI Taxonomy" id="1536648"/>
    <lineage>
        <taxon>Bacteria</taxon>
        <taxon>Bacillati</taxon>
        <taxon>Chloroflexota</taxon>
        <taxon>Dehalococcoidia</taxon>
        <taxon>Dehalococcoidales</taxon>
        <taxon>Dehalococcoidaceae</taxon>
        <taxon>Dehalogenimonas</taxon>
    </lineage>
</organism>
<name>A0A2P5P919_9CHLR</name>
<dbReference type="InterPro" id="IPR013783">
    <property type="entry name" value="Ig-like_fold"/>
</dbReference>
<evidence type="ECO:0000313" key="1">
    <source>
        <dbReference type="EMBL" id="PPD58775.1"/>
    </source>
</evidence>
<accession>A0A2P5P919</accession>
<dbReference type="RefSeq" id="WP_102330259.1">
    <property type="nucleotide sequence ID" value="NZ_CP058566.2"/>
</dbReference>
<dbReference type="AlphaFoldDB" id="A0A2P5P919"/>
<proteinExistence type="predicted"/>
<comment type="caution">
    <text evidence="1">The sequence shown here is derived from an EMBL/GenBank/DDBJ whole genome shotgun (WGS) entry which is preliminary data.</text>
</comment>
<evidence type="ECO:0000313" key="2">
    <source>
        <dbReference type="Proteomes" id="UP000235653"/>
    </source>
</evidence>
<keyword evidence="2" id="KW-1185">Reference proteome</keyword>
<reference evidence="1 2" key="1">
    <citation type="journal article" date="2017" name="ISME J.">
        <title>Grape pomace compost harbors organohalide-respiring Dehalogenimonas species with novel reductive dehalogenase genes.</title>
        <authorList>
            <person name="Yang Y."/>
            <person name="Higgins S.A."/>
            <person name="Yan J."/>
            <person name="Simsir B."/>
            <person name="Chourey K."/>
            <person name="Iyer R."/>
            <person name="Hettich R.L."/>
            <person name="Baldwin B."/>
            <person name="Ogles D.M."/>
            <person name="Loffler F.E."/>
        </authorList>
    </citation>
    <scope>NUCLEOTIDE SEQUENCE [LARGE SCALE GENOMIC DNA]</scope>
    <source>
        <strain evidence="1 2">GP</strain>
    </source>
</reference>
<dbReference type="Proteomes" id="UP000235653">
    <property type="component" value="Unassembled WGS sequence"/>
</dbReference>
<sequence length="247" mass="25180">MKQRILGLSIALMLTVATIMPAALSAADTTTVTGDVLGPTVTSVDIVSGMQGADLPVVNIGGTAFEGVTSVSFGAGITVNSFQLLSSVDIRADITIAGNATPGARDITVTTPEGPGTLASGFTVTEAPYITVTAPTGFSLNTMARGGYTTSLVQHGSVSTNAENWIITATGSESHGGFMYNGSASPTAPFQISKVGGDTWIDASGSLSYGPSDLMDQNFDFYARQNIDSDDPAGAYSITITFTGSIP</sequence>
<gene>
    <name evidence="1" type="ORF">JP09_002580</name>
</gene>